<sequence>MIPHKKVRKKTRILTLFIITIGLSLSTFNFFTLKPTSVSKMDKNLDDFNDNNLKISSYPQTFENSGEDINITLHQSYMNTSFDTIVNTSIKNNFNLPSPTDIFFNSTYTNITIIDIIAPKKVINVEDGNGSSEPIDTYNWAFSFTVLGNCILNNFSQYFSEDHPSNWNASISVYLYGAIWDITEQKMKPSNMISILFASYTIYDDTPNFLYEFTNIDESLDISDTNNNTFFIAFSQNTPSASASVRFH</sequence>
<organism evidence="2">
    <name type="scientific">marine sediment metagenome</name>
    <dbReference type="NCBI Taxonomy" id="412755"/>
    <lineage>
        <taxon>unclassified sequences</taxon>
        <taxon>metagenomes</taxon>
        <taxon>ecological metagenomes</taxon>
    </lineage>
</organism>
<dbReference type="AlphaFoldDB" id="A0A0F9RTX4"/>
<evidence type="ECO:0000313" key="2">
    <source>
        <dbReference type="EMBL" id="KKN28436.1"/>
    </source>
</evidence>
<dbReference type="EMBL" id="LAZR01002564">
    <property type="protein sequence ID" value="KKN28436.1"/>
    <property type="molecule type" value="Genomic_DNA"/>
</dbReference>
<reference evidence="2" key="1">
    <citation type="journal article" date="2015" name="Nature">
        <title>Complex archaea that bridge the gap between prokaryotes and eukaryotes.</title>
        <authorList>
            <person name="Spang A."/>
            <person name="Saw J.H."/>
            <person name="Jorgensen S.L."/>
            <person name="Zaremba-Niedzwiedzka K."/>
            <person name="Martijn J."/>
            <person name="Lind A.E."/>
            <person name="van Eijk R."/>
            <person name="Schleper C."/>
            <person name="Guy L."/>
            <person name="Ettema T.J."/>
        </authorList>
    </citation>
    <scope>NUCLEOTIDE SEQUENCE</scope>
</reference>
<feature type="transmembrane region" description="Helical" evidence="1">
    <location>
        <begin position="12"/>
        <end position="31"/>
    </location>
</feature>
<keyword evidence="1" id="KW-0812">Transmembrane</keyword>
<keyword evidence="1" id="KW-1133">Transmembrane helix</keyword>
<keyword evidence="1" id="KW-0472">Membrane</keyword>
<feature type="non-terminal residue" evidence="2">
    <location>
        <position position="248"/>
    </location>
</feature>
<gene>
    <name evidence="2" type="ORF">LCGC14_0854370</name>
</gene>
<protein>
    <submittedName>
        <fullName evidence="2">Uncharacterized protein</fullName>
    </submittedName>
</protein>
<accession>A0A0F9RTX4</accession>
<comment type="caution">
    <text evidence="2">The sequence shown here is derived from an EMBL/GenBank/DDBJ whole genome shotgun (WGS) entry which is preliminary data.</text>
</comment>
<name>A0A0F9RTX4_9ZZZZ</name>
<proteinExistence type="predicted"/>
<evidence type="ECO:0000256" key="1">
    <source>
        <dbReference type="SAM" id="Phobius"/>
    </source>
</evidence>